<feature type="signal peptide" evidence="1">
    <location>
        <begin position="1"/>
        <end position="20"/>
    </location>
</feature>
<dbReference type="SUPFAM" id="SSF49464">
    <property type="entry name" value="Carboxypeptidase regulatory domain-like"/>
    <property type="match status" value="1"/>
</dbReference>
<accession>G8QZF8</accession>
<evidence type="ECO:0000313" key="2">
    <source>
        <dbReference type="EMBL" id="AEV32586.1"/>
    </source>
</evidence>
<dbReference type="STRING" id="926562.Oweho_1596"/>
<dbReference type="InterPro" id="IPR043741">
    <property type="entry name" value="DUF5686"/>
</dbReference>
<sequence length="815" mass="94516">MRPKLYLLILFFALSNIALAQPKSIYGSVRDKDGEPISQALLWVSDMDTIFYSDNNGDFNIPILSHKHYLKVTAPEFSSKRIVLPYNHNQPLLIYLEQNITDEYFNPYEVVRLAKNKRAENEEKYTAYTGTAFKSTTANLFNVPFQIPIASGFILPGKGDTGIMFYSEQISKHNFQNEYSFSDSVIAYRAGGNLPVPNFNYVSDKDLSLYHNQLSLPELDYRKYFSPLGDRGLRYYKFSAKGTYMDGNRKVFRISFEPKKYGSATLKGYMELYDSTYTLAFAKFSFDNAHHLKSLDSVAVEQFFVYQNDEYRQVHNHLTHYLHITGFSGNYESNTYFSDYEYQNSNPEIKLGTEVYHLDSLAINGDSNIWKNHAPKPISTQAERVLTSENLNKIFRGKYARNLHFHTEFKPFQLLYKRYIYREDDLYFNLSPLYYMPGFNTVEGAYLTYKVPIKVYKPNTEWSLTPMVRYGFADNEFKSRMTAELTYDLKNPKKVSLEVGHVFDQFNEEDPISPFINTYYSLVLGKNYMKLYGKDYIRAGYQLEIVNGLEFQSSLEYGNRFAVYNNTDYTFFGDGSNFTPNNPTADDVIDENGFKEHHALTFRTQLAYQFHQRYKTINGKKVALQMNTPRVYLNYRQGIKSSFSDTRFAFASAGISFNTDLGNAGHTKWDFSAGGFMDNKYMEFIDYQHFNGTQTFYLQQSAYSYSSIKRFSTLGYYSYSTDQAFIEAHVEHHFDGALLSKISFLRNTGIHAFGGANYLNNFSDPQFLEVVFGIDNIMDILKIEIASSIHNINDVRPTILVGIDFNYLYYVRNKR</sequence>
<keyword evidence="1" id="KW-0732">Signal</keyword>
<organism evidence="2 3">
    <name type="scientific">Owenweeksia hongkongensis (strain DSM 17368 / CIP 108786 / JCM 12287 / NRRL B-23963 / UST20020801)</name>
    <dbReference type="NCBI Taxonomy" id="926562"/>
    <lineage>
        <taxon>Bacteria</taxon>
        <taxon>Pseudomonadati</taxon>
        <taxon>Bacteroidota</taxon>
        <taxon>Flavobacteriia</taxon>
        <taxon>Flavobacteriales</taxon>
        <taxon>Owenweeksiaceae</taxon>
        <taxon>Owenweeksia</taxon>
    </lineage>
</organism>
<reference evidence="2 3" key="1">
    <citation type="journal article" date="2012" name="Stand. Genomic Sci.">
        <title>Genome sequence of the orange-pigmented seawater bacterium Owenweeksia hongkongensis type strain (UST20020801(T)).</title>
        <authorList>
            <person name="Riedel T."/>
            <person name="Held B."/>
            <person name="Nolan M."/>
            <person name="Lucas S."/>
            <person name="Lapidus A."/>
            <person name="Tice H."/>
            <person name="Del Rio T.G."/>
            <person name="Cheng J.F."/>
            <person name="Han C."/>
            <person name="Tapia R."/>
            <person name="Goodwin L.A."/>
            <person name="Pitluck S."/>
            <person name="Liolios K."/>
            <person name="Mavromatis K."/>
            <person name="Pagani I."/>
            <person name="Ivanova N."/>
            <person name="Mikhailova N."/>
            <person name="Pati A."/>
            <person name="Chen A."/>
            <person name="Palaniappan K."/>
            <person name="Rohde M."/>
            <person name="Tindall B.J."/>
            <person name="Detter J.C."/>
            <person name="Goker M."/>
            <person name="Woyke T."/>
            <person name="Bristow J."/>
            <person name="Eisen J.A."/>
            <person name="Markowitz V."/>
            <person name="Hugenholtz P."/>
            <person name="Klenk H.P."/>
            <person name="Kyrpides N.C."/>
        </authorList>
    </citation>
    <scope>NUCLEOTIDE SEQUENCE</scope>
    <source>
        <strain evidence="3">DSM 17368 / JCM 12287 / NRRL B-23963</strain>
    </source>
</reference>
<evidence type="ECO:0000313" key="3">
    <source>
        <dbReference type="Proteomes" id="UP000005631"/>
    </source>
</evidence>
<dbReference type="InterPro" id="IPR008969">
    <property type="entry name" value="CarboxyPept-like_regulatory"/>
</dbReference>
<gene>
    <name evidence="2" type="ordered locus">Oweho_1596</name>
</gene>
<protein>
    <recommendedName>
        <fullName evidence="4">Outer membrane protein beta-barrel domain-containing protein</fullName>
    </recommendedName>
</protein>
<feature type="chain" id="PRO_5003514082" description="Outer membrane protein beta-barrel domain-containing protein" evidence="1">
    <location>
        <begin position="21"/>
        <end position="815"/>
    </location>
</feature>
<dbReference type="Pfam" id="PF18939">
    <property type="entry name" value="DUF5686"/>
    <property type="match status" value="1"/>
</dbReference>
<evidence type="ECO:0008006" key="4">
    <source>
        <dbReference type="Google" id="ProtNLM"/>
    </source>
</evidence>
<dbReference type="eggNOG" id="COG1470">
    <property type="taxonomic scope" value="Bacteria"/>
</dbReference>
<evidence type="ECO:0000256" key="1">
    <source>
        <dbReference type="SAM" id="SignalP"/>
    </source>
</evidence>
<dbReference type="HOGENOM" id="CLU_015931_0_0_10"/>
<keyword evidence="3" id="KW-1185">Reference proteome</keyword>
<dbReference type="AlphaFoldDB" id="G8QZF8"/>
<dbReference type="Proteomes" id="UP000005631">
    <property type="component" value="Chromosome"/>
</dbReference>
<dbReference type="KEGG" id="oho:Oweho_1596"/>
<name>G8QZF8_OWEHD</name>
<dbReference type="EMBL" id="CP003156">
    <property type="protein sequence ID" value="AEV32586.1"/>
    <property type="molecule type" value="Genomic_DNA"/>
</dbReference>
<dbReference type="Gene3D" id="2.60.40.1120">
    <property type="entry name" value="Carboxypeptidase-like, regulatory domain"/>
    <property type="match status" value="1"/>
</dbReference>
<proteinExistence type="predicted"/>